<dbReference type="InterPro" id="IPR001763">
    <property type="entry name" value="Rhodanese-like_dom"/>
</dbReference>
<organism evidence="3 4">
    <name type="scientific">Caulobacter vibrioides OR37</name>
    <dbReference type="NCBI Taxonomy" id="1292034"/>
    <lineage>
        <taxon>Bacteria</taxon>
        <taxon>Pseudomonadati</taxon>
        <taxon>Pseudomonadota</taxon>
        <taxon>Alphaproteobacteria</taxon>
        <taxon>Caulobacterales</taxon>
        <taxon>Caulobacteraceae</taxon>
        <taxon>Caulobacter</taxon>
    </lineage>
</organism>
<reference evidence="3 4" key="1">
    <citation type="journal article" date="2013" name="Genome Announc.">
        <title>Draft Genome Sequence for Caulobacter sp. Strain OR37, a Bacterium Tolerant to Heavy Metals.</title>
        <authorList>
            <person name="Utturkar S.M."/>
            <person name="Bollmann A."/>
            <person name="Brzoska R.M."/>
            <person name="Klingeman D.M."/>
            <person name="Epstein S.E."/>
            <person name="Palumbo A.V."/>
            <person name="Brown S.D."/>
        </authorList>
    </citation>
    <scope>NUCLEOTIDE SEQUENCE [LARGE SCALE GENOMIC DNA]</scope>
    <source>
        <strain evidence="3 4">OR37</strain>
    </source>
</reference>
<proteinExistence type="predicted"/>
<evidence type="ECO:0000313" key="3">
    <source>
        <dbReference type="EMBL" id="ENZ83949.1"/>
    </source>
</evidence>
<dbReference type="PROSITE" id="PS50206">
    <property type="entry name" value="RHODANESE_3"/>
    <property type="match status" value="1"/>
</dbReference>
<dbReference type="PANTHER" id="PTHR43031">
    <property type="entry name" value="FAD-DEPENDENT OXIDOREDUCTASE"/>
    <property type="match status" value="1"/>
</dbReference>
<dbReference type="Pfam" id="PF00581">
    <property type="entry name" value="Rhodanese"/>
    <property type="match status" value="1"/>
</dbReference>
<gene>
    <name evidence="3" type="ORF">OR37_00457</name>
</gene>
<dbReference type="Gene3D" id="6.10.140.1340">
    <property type="match status" value="1"/>
</dbReference>
<dbReference type="SMART" id="SM00450">
    <property type="entry name" value="RHOD"/>
    <property type="match status" value="1"/>
</dbReference>
<protein>
    <submittedName>
        <fullName evidence="3">Rhodanese-related sulfurtransferase</fullName>
    </submittedName>
</protein>
<dbReference type="Proteomes" id="UP000013063">
    <property type="component" value="Unassembled WGS sequence"/>
</dbReference>
<feature type="transmembrane region" description="Helical" evidence="1">
    <location>
        <begin position="120"/>
        <end position="140"/>
    </location>
</feature>
<dbReference type="EMBL" id="APMP01000001">
    <property type="protein sequence ID" value="ENZ83949.1"/>
    <property type="molecule type" value="Genomic_DNA"/>
</dbReference>
<dbReference type="Gene3D" id="3.40.250.10">
    <property type="entry name" value="Rhodanese-like domain"/>
    <property type="match status" value="1"/>
</dbReference>
<dbReference type="InterPro" id="IPR036873">
    <property type="entry name" value="Rhodanese-like_dom_sf"/>
</dbReference>
<feature type="transmembrane region" description="Helical" evidence="1">
    <location>
        <begin position="146"/>
        <end position="167"/>
    </location>
</feature>
<keyword evidence="1" id="KW-0812">Transmembrane</keyword>
<keyword evidence="1" id="KW-1133">Transmembrane helix</keyword>
<dbReference type="AlphaFoldDB" id="R0EQ28"/>
<comment type="caution">
    <text evidence="3">The sequence shown here is derived from an EMBL/GenBank/DDBJ whole genome shotgun (WGS) entry which is preliminary data.</text>
</comment>
<feature type="domain" description="Rhodanese" evidence="2">
    <location>
        <begin position="18"/>
        <end position="106"/>
    </location>
</feature>
<dbReference type="STRING" id="1292034.OR37_00457"/>
<keyword evidence="4" id="KW-1185">Reference proteome</keyword>
<evidence type="ECO:0000259" key="2">
    <source>
        <dbReference type="PROSITE" id="PS50206"/>
    </source>
</evidence>
<keyword evidence="1" id="KW-0472">Membrane</keyword>
<evidence type="ECO:0000313" key="4">
    <source>
        <dbReference type="Proteomes" id="UP000013063"/>
    </source>
</evidence>
<evidence type="ECO:0000256" key="1">
    <source>
        <dbReference type="SAM" id="Phobius"/>
    </source>
</evidence>
<dbReference type="OrthoDB" id="9807812at2"/>
<dbReference type="PATRIC" id="fig|1292034.3.peg.455"/>
<dbReference type="SUPFAM" id="SSF52821">
    <property type="entry name" value="Rhodanese/Cell cycle control phosphatase"/>
    <property type="match status" value="1"/>
</dbReference>
<sequence>MTTPLNPLKPEEVARRLADGRAVLIDIREADEFARRRIGGALSRPLSTLDGKGLGLSDAREVIFTCRSGMRTGANGQRLSVACGRPAHVLEGGLDAWDQAGLPVMVNVKAPLELMRQVQIVAGSLVLVGVILGLMVSPWFLGVAGFVGAGLTFAGATGFCGMARLLALAPWNRPASA</sequence>
<dbReference type="eggNOG" id="COG0607">
    <property type="taxonomic scope" value="Bacteria"/>
</dbReference>
<dbReference type="InterPro" id="IPR050229">
    <property type="entry name" value="GlpE_sulfurtransferase"/>
</dbReference>
<dbReference type="GO" id="GO:0016740">
    <property type="term" value="F:transferase activity"/>
    <property type="evidence" value="ECO:0007669"/>
    <property type="project" value="UniProtKB-KW"/>
</dbReference>
<dbReference type="Pfam" id="PF11127">
    <property type="entry name" value="YgaP-like_TM"/>
    <property type="match status" value="1"/>
</dbReference>
<dbReference type="InterPro" id="IPR021309">
    <property type="entry name" value="YgaP-like_TM"/>
</dbReference>
<accession>R0EQ28</accession>
<name>R0EQ28_CAUVI</name>
<dbReference type="RefSeq" id="WP_004615533.1">
    <property type="nucleotide sequence ID" value="NZ_APMP01000001.1"/>
</dbReference>
<dbReference type="PANTHER" id="PTHR43031:SF18">
    <property type="entry name" value="RHODANESE-RELATED SULFURTRANSFERASES"/>
    <property type="match status" value="1"/>
</dbReference>
<keyword evidence="3" id="KW-0808">Transferase</keyword>